<dbReference type="Proteomes" id="UP001303285">
    <property type="component" value="Unassembled WGS sequence"/>
</dbReference>
<proteinExistence type="predicted"/>
<sequence length="57" mass="6326">MHSILNHSKTSSDDQKVLLTGNSKDFGTKEIKQILGAAGIQKYFASTKDFLGWLRSL</sequence>
<organism evidence="1 2">
    <name type="scientific">Nodularia spumigena UHCC 0060</name>
    <dbReference type="NCBI Taxonomy" id="3110300"/>
    <lineage>
        <taxon>Bacteria</taxon>
        <taxon>Bacillati</taxon>
        <taxon>Cyanobacteriota</taxon>
        <taxon>Cyanophyceae</taxon>
        <taxon>Nostocales</taxon>
        <taxon>Nodulariaceae</taxon>
        <taxon>Nodularia</taxon>
    </lineage>
</organism>
<keyword evidence="2" id="KW-1185">Reference proteome</keyword>
<dbReference type="EMBL" id="JAYGHK010000003">
    <property type="protein sequence ID" value="MEA5606754.1"/>
    <property type="molecule type" value="Genomic_DNA"/>
</dbReference>
<accession>A0ABU5UKH8</accession>
<reference evidence="1 2" key="1">
    <citation type="submission" date="2023-12" db="EMBL/GenBank/DDBJ databases">
        <title>Baltic Sea Cyanobacteria.</title>
        <authorList>
            <person name="Delbaje E."/>
            <person name="Fewer D.P."/>
            <person name="Shishido T.K."/>
        </authorList>
    </citation>
    <scope>NUCLEOTIDE SEQUENCE [LARGE SCALE GENOMIC DNA]</scope>
    <source>
        <strain evidence="1 2">UHCC 0060</strain>
    </source>
</reference>
<evidence type="ECO:0000313" key="1">
    <source>
        <dbReference type="EMBL" id="MEA5606754.1"/>
    </source>
</evidence>
<protein>
    <submittedName>
        <fullName evidence="1">Uncharacterized protein</fullName>
    </submittedName>
</protein>
<name>A0ABU5UKH8_NODSP</name>
<comment type="caution">
    <text evidence="1">The sequence shown here is derived from an EMBL/GenBank/DDBJ whole genome shotgun (WGS) entry which is preliminary data.</text>
</comment>
<evidence type="ECO:0000313" key="2">
    <source>
        <dbReference type="Proteomes" id="UP001303285"/>
    </source>
</evidence>
<gene>
    <name evidence="1" type="ORF">VB695_01400</name>
</gene>